<protein>
    <submittedName>
        <fullName evidence="1">Uncharacterized protein</fullName>
    </submittedName>
</protein>
<evidence type="ECO:0000313" key="1">
    <source>
        <dbReference type="EMBL" id="EYB91976.1"/>
    </source>
</evidence>
<name>A0A016SNN1_9BILA</name>
<accession>A0A016SNN1</accession>
<dbReference type="Proteomes" id="UP000024635">
    <property type="component" value="Unassembled WGS sequence"/>
</dbReference>
<proteinExistence type="predicted"/>
<gene>
    <name evidence="1" type="primary">Acey_s0199.g1645</name>
    <name evidence="1" type="ORF">Y032_0199g1645</name>
</gene>
<dbReference type="OrthoDB" id="6076970at2759"/>
<dbReference type="AlphaFoldDB" id="A0A016SNN1"/>
<organism evidence="1 2">
    <name type="scientific">Ancylostoma ceylanicum</name>
    <dbReference type="NCBI Taxonomy" id="53326"/>
    <lineage>
        <taxon>Eukaryota</taxon>
        <taxon>Metazoa</taxon>
        <taxon>Ecdysozoa</taxon>
        <taxon>Nematoda</taxon>
        <taxon>Chromadorea</taxon>
        <taxon>Rhabditida</taxon>
        <taxon>Rhabditina</taxon>
        <taxon>Rhabditomorpha</taxon>
        <taxon>Strongyloidea</taxon>
        <taxon>Ancylostomatidae</taxon>
        <taxon>Ancylostomatinae</taxon>
        <taxon>Ancylostoma</taxon>
    </lineage>
</organism>
<sequence length="124" mass="13667">MMLQKPRELSLQPIYLQLRVERSVNAKSKPISQNLPRGSSAAVSVVSLEIKQSTLWQRMTRSLAGLKTSILRATSKKPKSRSPCHGSELSIEPLKESLLITSTSSCAPAMTIPEITVTDNDDYL</sequence>
<dbReference type="EMBL" id="JARK01001535">
    <property type="protein sequence ID" value="EYB91976.1"/>
    <property type="molecule type" value="Genomic_DNA"/>
</dbReference>
<reference evidence="2" key="1">
    <citation type="journal article" date="2015" name="Nat. Genet.">
        <title>The genome and transcriptome of the zoonotic hookworm Ancylostoma ceylanicum identify infection-specific gene families.</title>
        <authorList>
            <person name="Schwarz E.M."/>
            <person name="Hu Y."/>
            <person name="Antoshechkin I."/>
            <person name="Miller M.M."/>
            <person name="Sternberg P.W."/>
            <person name="Aroian R.V."/>
        </authorList>
    </citation>
    <scope>NUCLEOTIDE SEQUENCE</scope>
    <source>
        <strain evidence="2">HY135</strain>
    </source>
</reference>
<comment type="caution">
    <text evidence="1">The sequence shown here is derived from an EMBL/GenBank/DDBJ whole genome shotgun (WGS) entry which is preliminary data.</text>
</comment>
<keyword evidence="2" id="KW-1185">Reference proteome</keyword>
<evidence type="ECO:0000313" key="2">
    <source>
        <dbReference type="Proteomes" id="UP000024635"/>
    </source>
</evidence>